<keyword evidence="4" id="KW-0479">Metal-binding</keyword>
<evidence type="ECO:0000256" key="8">
    <source>
        <dbReference type="ARBA" id="ARBA00023080"/>
    </source>
</evidence>
<gene>
    <name evidence="9" type="ORF">QR680_014253</name>
</gene>
<protein>
    <recommendedName>
        <fullName evidence="3">5'-nucleotidase</fullName>
        <ecNumber evidence="3">3.1.3.5</ecNumber>
    </recommendedName>
</protein>
<evidence type="ECO:0000256" key="7">
    <source>
        <dbReference type="ARBA" id="ARBA00022842"/>
    </source>
</evidence>
<dbReference type="InterPro" id="IPR006434">
    <property type="entry name" value="Pyrimidine_nucleotidase_eu"/>
</dbReference>
<keyword evidence="5" id="KW-0547">Nucleotide-binding</keyword>
<dbReference type="GO" id="GO:0009117">
    <property type="term" value="P:nucleotide metabolic process"/>
    <property type="evidence" value="ECO:0007669"/>
    <property type="project" value="UniProtKB-KW"/>
</dbReference>
<proteinExistence type="inferred from homology"/>
<evidence type="ECO:0000256" key="1">
    <source>
        <dbReference type="ARBA" id="ARBA00000815"/>
    </source>
</evidence>
<keyword evidence="7" id="KW-0460">Magnesium</keyword>
<dbReference type="PANTHER" id="PTHR13045">
    <property type="entry name" value="5'-NUCLEOTIDASE"/>
    <property type="match status" value="1"/>
</dbReference>
<evidence type="ECO:0000256" key="3">
    <source>
        <dbReference type="ARBA" id="ARBA00012643"/>
    </source>
</evidence>
<accession>A0AA39IAE2</accession>
<dbReference type="AlphaFoldDB" id="A0AA39IAE2"/>
<dbReference type="InterPro" id="IPR023214">
    <property type="entry name" value="HAD_sf"/>
</dbReference>
<dbReference type="GO" id="GO:0005737">
    <property type="term" value="C:cytoplasm"/>
    <property type="evidence" value="ECO:0007669"/>
    <property type="project" value="InterPro"/>
</dbReference>
<comment type="similarity">
    <text evidence="2">Belongs to the pyrimidine 5'-nucleotidase family.</text>
</comment>
<comment type="caution">
    <text evidence="9">The sequence shown here is derived from an EMBL/GenBank/DDBJ whole genome shotgun (WGS) entry which is preliminary data.</text>
</comment>
<dbReference type="Proteomes" id="UP001175271">
    <property type="component" value="Unassembled WGS sequence"/>
</dbReference>
<dbReference type="Pfam" id="PF05822">
    <property type="entry name" value="UMPH-1"/>
    <property type="match status" value="1"/>
</dbReference>
<evidence type="ECO:0000256" key="6">
    <source>
        <dbReference type="ARBA" id="ARBA00022801"/>
    </source>
</evidence>
<sequence length="292" mass="33328">MEALLANPKVKIRDVDAVKEKLQKIVADGSESLVVISDFDYTMSMYTKPSGELYSNGHMLFDNYVEKIDKEEHAKLKAFNEKHFAIEHSATLSHEEKFPIMVDWFKRVHQNVIDRKYTREQVEDIVRDSDFVLRHNVDVFIKNLEDGNIPLVIFSAGNATVIEILFEQHKMGLDNIHIVSNRLNFNDDGICDSFADPFIHCYSKSGAFLPPEDRYFHDYGSKENVLLLGDSIGDLDMHKGVDRSGVTLKIGFYNHSENGTLLEKYLDGFDIILMGDDTFDVLNEVVKKVLSA</sequence>
<dbReference type="EC" id="3.1.3.5" evidence="3"/>
<comment type="catalytic activity">
    <reaction evidence="1">
        <text>a ribonucleoside 5'-phosphate + H2O = a ribonucleoside + phosphate</text>
        <dbReference type="Rhea" id="RHEA:12484"/>
        <dbReference type="ChEBI" id="CHEBI:15377"/>
        <dbReference type="ChEBI" id="CHEBI:18254"/>
        <dbReference type="ChEBI" id="CHEBI:43474"/>
        <dbReference type="ChEBI" id="CHEBI:58043"/>
        <dbReference type="EC" id="3.1.3.5"/>
    </reaction>
</comment>
<organism evidence="9 10">
    <name type="scientific">Steinernema hermaphroditum</name>
    <dbReference type="NCBI Taxonomy" id="289476"/>
    <lineage>
        <taxon>Eukaryota</taxon>
        <taxon>Metazoa</taxon>
        <taxon>Ecdysozoa</taxon>
        <taxon>Nematoda</taxon>
        <taxon>Chromadorea</taxon>
        <taxon>Rhabditida</taxon>
        <taxon>Tylenchina</taxon>
        <taxon>Panagrolaimomorpha</taxon>
        <taxon>Strongyloidoidea</taxon>
        <taxon>Steinernematidae</taxon>
        <taxon>Steinernema</taxon>
    </lineage>
</organism>
<reference evidence="9" key="1">
    <citation type="submission" date="2023-06" db="EMBL/GenBank/DDBJ databases">
        <title>Genomic analysis of the entomopathogenic nematode Steinernema hermaphroditum.</title>
        <authorList>
            <person name="Schwarz E.M."/>
            <person name="Heppert J.K."/>
            <person name="Baniya A."/>
            <person name="Schwartz H.T."/>
            <person name="Tan C.-H."/>
            <person name="Antoshechkin I."/>
            <person name="Sternberg P.W."/>
            <person name="Goodrich-Blair H."/>
            <person name="Dillman A.R."/>
        </authorList>
    </citation>
    <scope>NUCLEOTIDE SEQUENCE</scope>
    <source>
        <strain evidence="9">PS9179</strain>
        <tissue evidence="9">Whole animal</tissue>
    </source>
</reference>
<dbReference type="Gene3D" id="1.10.150.340">
    <property type="entry name" value="Pyrimidine 5'-nucleotidase (UMPH-1), N-terminal domain"/>
    <property type="match status" value="1"/>
</dbReference>
<dbReference type="GO" id="GO:0008253">
    <property type="term" value="F:5'-nucleotidase activity"/>
    <property type="evidence" value="ECO:0007669"/>
    <property type="project" value="UniProtKB-EC"/>
</dbReference>
<evidence type="ECO:0000256" key="2">
    <source>
        <dbReference type="ARBA" id="ARBA00008389"/>
    </source>
</evidence>
<dbReference type="SUPFAM" id="SSF56784">
    <property type="entry name" value="HAD-like"/>
    <property type="match status" value="1"/>
</dbReference>
<dbReference type="Gene3D" id="3.40.50.1000">
    <property type="entry name" value="HAD superfamily/HAD-like"/>
    <property type="match status" value="1"/>
</dbReference>
<keyword evidence="10" id="KW-1185">Reference proteome</keyword>
<keyword evidence="6" id="KW-0378">Hydrolase</keyword>
<dbReference type="GO" id="GO:0000287">
    <property type="term" value="F:magnesium ion binding"/>
    <property type="evidence" value="ECO:0007669"/>
    <property type="project" value="InterPro"/>
</dbReference>
<dbReference type="SFLD" id="SFLDG01128">
    <property type="entry name" value="C1.4:_5'-Nucleotidase_Like"/>
    <property type="match status" value="1"/>
</dbReference>
<evidence type="ECO:0000313" key="9">
    <source>
        <dbReference type="EMBL" id="KAK0419654.1"/>
    </source>
</evidence>
<evidence type="ECO:0000256" key="5">
    <source>
        <dbReference type="ARBA" id="ARBA00022741"/>
    </source>
</evidence>
<dbReference type="PANTHER" id="PTHR13045:SF11">
    <property type="entry name" value="5'-NUCLEOTIDASE"/>
    <property type="match status" value="1"/>
</dbReference>
<evidence type="ECO:0000256" key="4">
    <source>
        <dbReference type="ARBA" id="ARBA00022723"/>
    </source>
</evidence>
<dbReference type="SFLD" id="SFLDS00003">
    <property type="entry name" value="Haloacid_Dehalogenase"/>
    <property type="match status" value="1"/>
</dbReference>
<dbReference type="GO" id="GO:0000166">
    <property type="term" value="F:nucleotide binding"/>
    <property type="evidence" value="ECO:0007669"/>
    <property type="project" value="UniProtKB-KW"/>
</dbReference>
<dbReference type="EMBL" id="JAUCMV010000002">
    <property type="protein sequence ID" value="KAK0419654.1"/>
    <property type="molecule type" value="Genomic_DNA"/>
</dbReference>
<evidence type="ECO:0000313" key="10">
    <source>
        <dbReference type="Proteomes" id="UP001175271"/>
    </source>
</evidence>
<name>A0AA39IAE2_9BILA</name>
<dbReference type="InterPro" id="IPR036412">
    <property type="entry name" value="HAD-like_sf"/>
</dbReference>
<keyword evidence="8" id="KW-0546">Nucleotide metabolism</keyword>